<comment type="subcellular location">
    <subcellularLocation>
        <location evidence="1">Cell inner membrane</location>
        <topology evidence="1">Single-pass membrane protein</topology>
        <orientation evidence="1">Periplasmic side</orientation>
    </subcellularLocation>
</comment>
<evidence type="ECO:0000256" key="10">
    <source>
        <dbReference type="SAM" id="MobiDB-lite"/>
    </source>
</evidence>
<dbReference type="InterPro" id="IPR051045">
    <property type="entry name" value="TonB-dependent_transducer"/>
</dbReference>
<evidence type="ECO:0000256" key="9">
    <source>
        <dbReference type="ARBA" id="ARBA00023136"/>
    </source>
</evidence>
<feature type="compositionally biased region" description="Pro residues" evidence="10">
    <location>
        <begin position="133"/>
        <end position="145"/>
    </location>
</feature>
<dbReference type="SUPFAM" id="SSF74653">
    <property type="entry name" value="TolA/TonB C-terminal domain"/>
    <property type="match status" value="1"/>
</dbReference>
<evidence type="ECO:0000256" key="5">
    <source>
        <dbReference type="ARBA" id="ARBA00022519"/>
    </source>
</evidence>
<feature type="compositionally biased region" description="Pro residues" evidence="10">
    <location>
        <begin position="89"/>
        <end position="110"/>
    </location>
</feature>
<dbReference type="PRINTS" id="PR01217">
    <property type="entry name" value="PRICHEXTENSN"/>
</dbReference>
<dbReference type="NCBIfam" id="TIGR01352">
    <property type="entry name" value="tonB_Cterm"/>
    <property type="match status" value="1"/>
</dbReference>
<sequence length="284" mass="30332">MQVSLTAAGSVAPSPTGQRTGFGLGQGFMVSLLLHGALLTPWLLRDYLTAPPPSQEQLVVELFGMVSARQVEERVAGADIDQPAMDSPPDAPPPPPPSPEAPPPPPPPPPEEPREMLRESPAPSPVQVEPIAEPQPPAPKPPAPSPDSSSTPPTPTPRPVVDSSAPQVRGAEEQQQQQTLRNQDAEADALRRYLAELKRAIQSHLDYPAEARRAGQVGVPVVSFRLGEDGYIQAGSLQVRRSSGYSLLDRKALEAAKASAPFERPPRAMEVAIAVSFVQERPKN</sequence>
<dbReference type="Gene3D" id="3.30.1150.10">
    <property type="match status" value="1"/>
</dbReference>
<evidence type="ECO:0000256" key="3">
    <source>
        <dbReference type="ARBA" id="ARBA00022448"/>
    </source>
</evidence>
<dbReference type="PANTHER" id="PTHR33446:SF2">
    <property type="entry name" value="PROTEIN TONB"/>
    <property type="match status" value="1"/>
</dbReference>
<name>A0ABV7TC51_9GAMM</name>
<keyword evidence="13" id="KW-1185">Reference proteome</keyword>
<keyword evidence="5" id="KW-0997">Cell inner membrane</keyword>
<dbReference type="Pfam" id="PF03544">
    <property type="entry name" value="TonB_C"/>
    <property type="match status" value="1"/>
</dbReference>
<evidence type="ECO:0000256" key="6">
    <source>
        <dbReference type="ARBA" id="ARBA00022692"/>
    </source>
</evidence>
<dbReference type="Proteomes" id="UP001595630">
    <property type="component" value="Unassembled WGS sequence"/>
</dbReference>
<dbReference type="PANTHER" id="PTHR33446">
    <property type="entry name" value="PROTEIN TONB-RELATED"/>
    <property type="match status" value="1"/>
</dbReference>
<dbReference type="EMBL" id="JBHRXZ010000024">
    <property type="protein sequence ID" value="MFC3609216.1"/>
    <property type="molecule type" value="Genomic_DNA"/>
</dbReference>
<dbReference type="InterPro" id="IPR006260">
    <property type="entry name" value="TonB/TolA_C"/>
</dbReference>
<evidence type="ECO:0000256" key="8">
    <source>
        <dbReference type="ARBA" id="ARBA00022989"/>
    </source>
</evidence>
<accession>A0ABV7TC51</accession>
<protein>
    <submittedName>
        <fullName evidence="12">Energy transducer TonB</fullName>
    </submittedName>
</protein>
<keyword evidence="3" id="KW-0813">Transport</keyword>
<feature type="region of interest" description="Disordered" evidence="10">
    <location>
        <begin position="81"/>
        <end position="185"/>
    </location>
</feature>
<keyword evidence="6" id="KW-0812">Transmembrane</keyword>
<evidence type="ECO:0000313" key="13">
    <source>
        <dbReference type="Proteomes" id="UP001595630"/>
    </source>
</evidence>
<proteinExistence type="inferred from homology"/>
<dbReference type="RefSeq" id="WP_386366563.1">
    <property type="nucleotide sequence ID" value="NZ_JBHRXZ010000024.1"/>
</dbReference>
<gene>
    <name evidence="12" type="ORF">ACFOMF_15650</name>
</gene>
<dbReference type="InterPro" id="IPR037682">
    <property type="entry name" value="TonB_C"/>
</dbReference>
<keyword evidence="8" id="KW-1133">Transmembrane helix</keyword>
<evidence type="ECO:0000256" key="7">
    <source>
        <dbReference type="ARBA" id="ARBA00022927"/>
    </source>
</evidence>
<comment type="similarity">
    <text evidence="2">Belongs to the TonB family.</text>
</comment>
<feature type="domain" description="TonB C-terminal" evidence="11">
    <location>
        <begin position="192"/>
        <end position="284"/>
    </location>
</feature>
<keyword evidence="4" id="KW-1003">Cell membrane</keyword>
<dbReference type="PROSITE" id="PS52015">
    <property type="entry name" value="TONB_CTD"/>
    <property type="match status" value="1"/>
</dbReference>
<evidence type="ECO:0000313" key="12">
    <source>
        <dbReference type="EMBL" id="MFC3609216.1"/>
    </source>
</evidence>
<organism evidence="12 13">
    <name type="scientific">Stutzerimonas tarimensis</name>
    <dbReference type="NCBI Taxonomy" id="1507735"/>
    <lineage>
        <taxon>Bacteria</taxon>
        <taxon>Pseudomonadati</taxon>
        <taxon>Pseudomonadota</taxon>
        <taxon>Gammaproteobacteria</taxon>
        <taxon>Pseudomonadales</taxon>
        <taxon>Pseudomonadaceae</taxon>
        <taxon>Stutzerimonas</taxon>
    </lineage>
</organism>
<evidence type="ECO:0000256" key="4">
    <source>
        <dbReference type="ARBA" id="ARBA00022475"/>
    </source>
</evidence>
<evidence type="ECO:0000256" key="1">
    <source>
        <dbReference type="ARBA" id="ARBA00004383"/>
    </source>
</evidence>
<evidence type="ECO:0000256" key="2">
    <source>
        <dbReference type="ARBA" id="ARBA00006555"/>
    </source>
</evidence>
<evidence type="ECO:0000259" key="11">
    <source>
        <dbReference type="PROSITE" id="PS52015"/>
    </source>
</evidence>
<keyword evidence="7" id="KW-0653">Protein transport</keyword>
<keyword evidence="9" id="KW-0472">Membrane</keyword>
<reference evidence="13" key="1">
    <citation type="journal article" date="2019" name="Int. J. Syst. Evol. Microbiol.">
        <title>The Global Catalogue of Microorganisms (GCM) 10K type strain sequencing project: providing services to taxonomists for standard genome sequencing and annotation.</title>
        <authorList>
            <consortium name="The Broad Institute Genomics Platform"/>
            <consortium name="The Broad Institute Genome Sequencing Center for Infectious Disease"/>
            <person name="Wu L."/>
            <person name="Ma J."/>
        </authorList>
    </citation>
    <scope>NUCLEOTIDE SEQUENCE [LARGE SCALE GENOMIC DNA]</scope>
    <source>
        <strain evidence="13">KCTC 42447</strain>
    </source>
</reference>
<comment type="caution">
    <text evidence="12">The sequence shown here is derived from an EMBL/GenBank/DDBJ whole genome shotgun (WGS) entry which is preliminary data.</text>
</comment>